<dbReference type="GO" id="GO:0016114">
    <property type="term" value="P:terpenoid biosynthetic process"/>
    <property type="evidence" value="ECO:0007669"/>
    <property type="project" value="InterPro"/>
</dbReference>
<feature type="domain" description="IspG C-terminal" evidence="7">
    <location>
        <begin position="75"/>
        <end position="102"/>
    </location>
</feature>
<dbReference type="Pfam" id="PF26540">
    <property type="entry name" value="GcpE_C"/>
    <property type="match status" value="1"/>
</dbReference>
<evidence type="ECO:0000256" key="1">
    <source>
        <dbReference type="ARBA" id="ARBA00001966"/>
    </source>
</evidence>
<dbReference type="Gramene" id="mRNA:HanXRQr2_Chr14g0663451">
    <property type="protein sequence ID" value="mRNA:HanXRQr2_Chr14g0663451"/>
    <property type="gene ID" value="HanXRQr2_Chr14g0663451"/>
</dbReference>
<accession>A0A9K3EDD0</accession>
<comment type="caution">
    <text evidence="8">The sequence shown here is derived from an EMBL/GenBank/DDBJ whole genome shotgun (WGS) entry which is preliminary data.</text>
</comment>
<dbReference type="PANTHER" id="PTHR11815">
    <property type="entry name" value="SUCCINYL-COA SYNTHETASE BETA CHAIN"/>
    <property type="match status" value="1"/>
</dbReference>
<name>A0A9K3EDD0_HELAN</name>
<dbReference type="GO" id="GO:0051536">
    <property type="term" value="F:iron-sulfur cluster binding"/>
    <property type="evidence" value="ECO:0007669"/>
    <property type="project" value="UniProtKB-KW"/>
</dbReference>
<evidence type="ECO:0000256" key="2">
    <source>
        <dbReference type="ARBA" id="ARBA00011412"/>
    </source>
</evidence>
<keyword evidence="6" id="KW-0411">Iron-sulfur</keyword>
<keyword evidence="4" id="KW-0547">Nucleotide-binding</keyword>
<proteinExistence type="predicted"/>
<dbReference type="InterPro" id="IPR045854">
    <property type="entry name" value="NO2/SO3_Rdtase_4Fe4S_sf"/>
</dbReference>
<dbReference type="AlphaFoldDB" id="A0A9K3EDD0"/>
<keyword evidence="8" id="KW-0436">Ligase</keyword>
<organism evidence="8 9">
    <name type="scientific">Helianthus annuus</name>
    <name type="common">Common sunflower</name>
    <dbReference type="NCBI Taxonomy" id="4232"/>
    <lineage>
        <taxon>Eukaryota</taxon>
        <taxon>Viridiplantae</taxon>
        <taxon>Streptophyta</taxon>
        <taxon>Embryophyta</taxon>
        <taxon>Tracheophyta</taxon>
        <taxon>Spermatophyta</taxon>
        <taxon>Magnoliopsida</taxon>
        <taxon>eudicotyledons</taxon>
        <taxon>Gunneridae</taxon>
        <taxon>Pentapetalae</taxon>
        <taxon>asterids</taxon>
        <taxon>campanulids</taxon>
        <taxon>Asterales</taxon>
        <taxon>Asteraceae</taxon>
        <taxon>Asteroideae</taxon>
        <taxon>Heliantheae alliance</taxon>
        <taxon>Heliantheae</taxon>
        <taxon>Helianthus</taxon>
    </lineage>
</organism>
<dbReference type="PANTHER" id="PTHR11815:SF10">
    <property type="entry name" value="SUCCINATE--COA LIGASE [GDP-FORMING] SUBUNIT BETA, MITOCHONDRIAL"/>
    <property type="match status" value="1"/>
</dbReference>
<dbReference type="Gene3D" id="3.30.413.10">
    <property type="entry name" value="Sulfite Reductase Hemoprotein, domain 1"/>
    <property type="match status" value="1"/>
</dbReference>
<evidence type="ECO:0000256" key="5">
    <source>
        <dbReference type="ARBA" id="ARBA00023004"/>
    </source>
</evidence>
<gene>
    <name evidence="8" type="ORF">HanXRQr2_Chr14g0663451</name>
</gene>
<dbReference type="SUPFAM" id="SSF52210">
    <property type="entry name" value="Succinyl-CoA synthetase domains"/>
    <property type="match status" value="1"/>
</dbReference>
<evidence type="ECO:0000256" key="6">
    <source>
        <dbReference type="ARBA" id="ARBA00023014"/>
    </source>
</evidence>
<dbReference type="GO" id="GO:0046872">
    <property type="term" value="F:metal ion binding"/>
    <property type="evidence" value="ECO:0007669"/>
    <property type="project" value="UniProtKB-KW"/>
</dbReference>
<evidence type="ECO:0000259" key="7">
    <source>
        <dbReference type="Pfam" id="PF26540"/>
    </source>
</evidence>
<reference evidence="8" key="1">
    <citation type="journal article" date="2017" name="Nature">
        <title>The sunflower genome provides insights into oil metabolism, flowering and Asterid evolution.</title>
        <authorList>
            <person name="Badouin H."/>
            <person name="Gouzy J."/>
            <person name="Grassa C.J."/>
            <person name="Murat F."/>
            <person name="Staton S.E."/>
            <person name="Cottret L."/>
            <person name="Lelandais-Briere C."/>
            <person name="Owens G.L."/>
            <person name="Carrere S."/>
            <person name="Mayjonade B."/>
            <person name="Legrand L."/>
            <person name="Gill N."/>
            <person name="Kane N.C."/>
            <person name="Bowers J.E."/>
            <person name="Hubner S."/>
            <person name="Bellec A."/>
            <person name="Berard A."/>
            <person name="Berges H."/>
            <person name="Blanchet N."/>
            <person name="Boniface M.C."/>
            <person name="Brunel D."/>
            <person name="Catrice O."/>
            <person name="Chaidir N."/>
            <person name="Claudel C."/>
            <person name="Donnadieu C."/>
            <person name="Faraut T."/>
            <person name="Fievet G."/>
            <person name="Helmstetter N."/>
            <person name="King M."/>
            <person name="Knapp S.J."/>
            <person name="Lai Z."/>
            <person name="Le Paslier M.C."/>
            <person name="Lippi Y."/>
            <person name="Lorenzon L."/>
            <person name="Mandel J.R."/>
            <person name="Marage G."/>
            <person name="Marchand G."/>
            <person name="Marquand E."/>
            <person name="Bret-Mestries E."/>
            <person name="Morien E."/>
            <person name="Nambeesan S."/>
            <person name="Nguyen T."/>
            <person name="Pegot-Espagnet P."/>
            <person name="Pouilly N."/>
            <person name="Raftis F."/>
            <person name="Sallet E."/>
            <person name="Schiex T."/>
            <person name="Thomas J."/>
            <person name="Vandecasteele C."/>
            <person name="Vares D."/>
            <person name="Vear F."/>
            <person name="Vautrin S."/>
            <person name="Crespi M."/>
            <person name="Mangin B."/>
            <person name="Burke J.M."/>
            <person name="Salse J."/>
            <person name="Munos S."/>
            <person name="Vincourt P."/>
            <person name="Rieseberg L.H."/>
            <person name="Langlade N.B."/>
        </authorList>
    </citation>
    <scope>NUCLEOTIDE SEQUENCE</scope>
    <source>
        <tissue evidence="8">Leaves</tissue>
    </source>
</reference>
<keyword evidence="3" id="KW-0479">Metal-binding</keyword>
<comment type="cofactor">
    <cofactor evidence="1">
        <name>[4Fe-4S] cluster</name>
        <dbReference type="ChEBI" id="CHEBI:49883"/>
    </cofactor>
</comment>
<dbReference type="EMBL" id="MNCJ02000329">
    <property type="protein sequence ID" value="KAF5770798.1"/>
    <property type="molecule type" value="Genomic_DNA"/>
</dbReference>
<reference evidence="8" key="2">
    <citation type="submission" date="2020-06" db="EMBL/GenBank/DDBJ databases">
        <title>Helianthus annuus Genome sequencing and assembly Release 2.</title>
        <authorList>
            <person name="Gouzy J."/>
            <person name="Langlade N."/>
            <person name="Munos S."/>
        </authorList>
    </citation>
    <scope>NUCLEOTIDE SEQUENCE</scope>
    <source>
        <tissue evidence="8">Leaves</tissue>
    </source>
</reference>
<evidence type="ECO:0000313" key="9">
    <source>
        <dbReference type="Proteomes" id="UP000215914"/>
    </source>
</evidence>
<keyword evidence="9" id="KW-1185">Reference proteome</keyword>
<evidence type="ECO:0000313" key="8">
    <source>
        <dbReference type="EMBL" id="KAF5770798.1"/>
    </source>
</evidence>
<dbReference type="Proteomes" id="UP000215914">
    <property type="component" value="Unassembled WGS sequence"/>
</dbReference>
<sequence length="103" mass="10799">MHGEWRWVGNGYNGYHKKLHGGTPANFLDVGGNASEGQVPVVVRLEGTNVDQGKRIPKESGMTLITAEDLDDAAEKAIAIMGCIVNGPGEMADADFGYVGGAP</sequence>
<keyword evidence="5" id="KW-0408">Iron</keyword>
<protein>
    <submittedName>
        <fullName evidence="8">Succinate--CoA ligase (ADP-forming)</fullName>
        <ecNumber evidence="8">6.2.1.5</ecNumber>
    </submittedName>
</protein>
<dbReference type="GO" id="GO:0046429">
    <property type="term" value="F:4-hydroxy-3-methylbut-2-en-1-yl diphosphate synthase activity (ferredoxin)"/>
    <property type="evidence" value="ECO:0007669"/>
    <property type="project" value="InterPro"/>
</dbReference>
<evidence type="ECO:0000256" key="3">
    <source>
        <dbReference type="ARBA" id="ARBA00022723"/>
    </source>
</evidence>
<dbReference type="InterPro" id="IPR058579">
    <property type="entry name" value="IspG_C"/>
</dbReference>
<evidence type="ECO:0000256" key="4">
    <source>
        <dbReference type="ARBA" id="ARBA00022741"/>
    </source>
</evidence>
<dbReference type="GO" id="GO:0004775">
    <property type="term" value="F:succinate-CoA ligase (ADP-forming) activity"/>
    <property type="evidence" value="ECO:0007669"/>
    <property type="project" value="UniProtKB-EC"/>
</dbReference>
<comment type="subunit">
    <text evidence="2">Heterooctamer of 4 alpha and 4 beta chains.</text>
</comment>
<dbReference type="InterPro" id="IPR016102">
    <property type="entry name" value="Succinyl-CoA_synth-like"/>
</dbReference>
<dbReference type="GO" id="GO:0000166">
    <property type="term" value="F:nucleotide binding"/>
    <property type="evidence" value="ECO:0007669"/>
    <property type="project" value="UniProtKB-KW"/>
</dbReference>
<dbReference type="EC" id="6.2.1.5" evidence="8"/>